<name>A0A6N7S6F6_9FIRM</name>
<protein>
    <recommendedName>
        <fullName evidence="5">Phage tail protein</fullName>
    </recommendedName>
</protein>
<evidence type="ECO:0000313" key="3">
    <source>
        <dbReference type="Proteomes" id="UP000433575"/>
    </source>
</evidence>
<keyword evidence="4" id="KW-1185">Reference proteome</keyword>
<comment type="caution">
    <text evidence="1">The sequence shown here is derived from an EMBL/GenBank/DDBJ whole genome shotgun (WGS) entry which is preliminary data.</text>
</comment>
<dbReference type="RefSeq" id="WP_154238592.1">
    <property type="nucleotide sequence ID" value="NZ_WKPI01000010.1"/>
</dbReference>
<evidence type="ECO:0008006" key="5">
    <source>
        <dbReference type="Google" id="ProtNLM"/>
    </source>
</evidence>
<gene>
    <name evidence="2" type="ORF">GKD88_07435</name>
    <name evidence="1" type="ORF">GKE08_08030</name>
</gene>
<dbReference type="Proteomes" id="UP000433575">
    <property type="component" value="Unassembled WGS sequence"/>
</dbReference>
<dbReference type="OrthoDB" id="1654418at2"/>
<sequence>MSDELNKTGIATRDELLSYLNTTATAEAPTWNLIGQGFNDLTEALNPIRKDSHYIHQKNGTSSVTGYAPESSFEAELDKADPVCTFIADIGRGRKTGSECETDVLIVYTWIQGSDAGKLLAYKQRIAILADNPGSGKGGESLALTGSFLYKGDPVKGDFDPKTKTFTEASAAA</sequence>
<evidence type="ECO:0000313" key="1">
    <source>
        <dbReference type="EMBL" id="MSA89272.1"/>
    </source>
</evidence>
<dbReference type="EMBL" id="WKPI01000010">
    <property type="protein sequence ID" value="MSC32950.1"/>
    <property type="molecule type" value="Genomic_DNA"/>
</dbReference>
<dbReference type="Proteomes" id="UP000480929">
    <property type="component" value="Unassembled WGS sequence"/>
</dbReference>
<reference evidence="3 4" key="1">
    <citation type="journal article" date="2019" name="Nat. Med.">
        <title>A library of human gut bacterial isolates paired with longitudinal multiomics data enables mechanistic microbiome research.</title>
        <authorList>
            <person name="Poyet M."/>
            <person name="Groussin M."/>
            <person name="Gibbons S.M."/>
            <person name="Avila-Pacheco J."/>
            <person name="Jiang X."/>
            <person name="Kearney S.M."/>
            <person name="Perrotta A.R."/>
            <person name="Berdy B."/>
            <person name="Zhao S."/>
            <person name="Lieberman T.D."/>
            <person name="Swanson P.K."/>
            <person name="Smith M."/>
            <person name="Roesemann S."/>
            <person name="Alexander J.E."/>
            <person name="Rich S.A."/>
            <person name="Livny J."/>
            <person name="Vlamakis H."/>
            <person name="Clish C."/>
            <person name="Bullock K."/>
            <person name="Deik A."/>
            <person name="Scott J."/>
            <person name="Pierce K.A."/>
            <person name="Xavier R.J."/>
            <person name="Alm E.J."/>
        </authorList>
    </citation>
    <scope>NUCLEOTIDE SEQUENCE [LARGE SCALE GENOMIC DNA]</scope>
    <source>
        <strain evidence="1 3">BIOML-A4</strain>
        <strain evidence="2 4">BIOML-A5</strain>
    </source>
</reference>
<accession>A0A6N7S6F6</accession>
<dbReference type="NCBIfam" id="NF047353">
    <property type="entry name" value="tube_lmo2291"/>
    <property type="match status" value="1"/>
</dbReference>
<dbReference type="AlphaFoldDB" id="A0A6N7S6F6"/>
<evidence type="ECO:0000313" key="2">
    <source>
        <dbReference type="EMBL" id="MSC32950.1"/>
    </source>
</evidence>
<dbReference type="EMBL" id="WKPJ01000009">
    <property type="protein sequence ID" value="MSA89272.1"/>
    <property type="molecule type" value="Genomic_DNA"/>
</dbReference>
<organism evidence="1 3">
    <name type="scientific">Holdemania massiliensis</name>
    <dbReference type="NCBI Taxonomy" id="1468449"/>
    <lineage>
        <taxon>Bacteria</taxon>
        <taxon>Bacillati</taxon>
        <taxon>Bacillota</taxon>
        <taxon>Erysipelotrichia</taxon>
        <taxon>Erysipelotrichales</taxon>
        <taxon>Erysipelotrichaceae</taxon>
        <taxon>Holdemania</taxon>
    </lineage>
</organism>
<proteinExistence type="predicted"/>
<evidence type="ECO:0000313" key="4">
    <source>
        <dbReference type="Proteomes" id="UP000480929"/>
    </source>
</evidence>